<name>A0AAD6PFI4_9ROSI</name>
<evidence type="ECO:0000313" key="2">
    <source>
        <dbReference type="Proteomes" id="UP001162972"/>
    </source>
</evidence>
<proteinExistence type="predicted"/>
<dbReference type="AlphaFoldDB" id="A0AAD6PFI4"/>
<gene>
    <name evidence="1" type="ORF">OIU84_022662</name>
</gene>
<organism evidence="1 2">
    <name type="scientific">Salix udensis</name>
    <dbReference type="NCBI Taxonomy" id="889485"/>
    <lineage>
        <taxon>Eukaryota</taxon>
        <taxon>Viridiplantae</taxon>
        <taxon>Streptophyta</taxon>
        <taxon>Embryophyta</taxon>
        <taxon>Tracheophyta</taxon>
        <taxon>Spermatophyta</taxon>
        <taxon>Magnoliopsida</taxon>
        <taxon>eudicotyledons</taxon>
        <taxon>Gunneridae</taxon>
        <taxon>Pentapetalae</taxon>
        <taxon>rosids</taxon>
        <taxon>fabids</taxon>
        <taxon>Malpighiales</taxon>
        <taxon>Salicaceae</taxon>
        <taxon>Saliceae</taxon>
        <taxon>Salix</taxon>
    </lineage>
</organism>
<sequence length="69" mass="7451">MYGHNMLDQSDYAFLESVRLHLLGETISSAAALIQILLTVRSQQQPPLQPLLQPLFTPGAQASAACTLA</sequence>
<reference evidence="1 2" key="1">
    <citation type="journal article" date="2023" name="Int. J. Mol. Sci.">
        <title>De Novo Assembly and Annotation of 11 Diverse Shrub Willow (Salix) Genomes Reveals Novel Gene Organization in Sex-Linked Regions.</title>
        <authorList>
            <person name="Hyden B."/>
            <person name="Feng K."/>
            <person name="Yates T.B."/>
            <person name="Jawdy S."/>
            <person name="Cereghino C."/>
            <person name="Smart L.B."/>
            <person name="Muchero W."/>
        </authorList>
    </citation>
    <scope>NUCLEOTIDE SEQUENCE [LARGE SCALE GENOMIC DNA]</scope>
    <source>
        <tissue evidence="1">Shoot tip</tissue>
    </source>
</reference>
<protein>
    <submittedName>
        <fullName evidence="1">Uncharacterized protein</fullName>
    </submittedName>
</protein>
<comment type="caution">
    <text evidence="1">The sequence shown here is derived from an EMBL/GenBank/DDBJ whole genome shotgun (WGS) entry which is preliminary data.</text>
</comment>
<evidence type="ECO:0000313" key="1">
    <source>
        <dbReference type="EMBL" id="KAJ6427105.1"/>
    </source>
</evidence>
<accession>A0AAD6PFI4</accession>
<dbReference type="Proteomes" id="UP001162972">
    <property type="component" value="Chromosome 1"/>
</dbReference>
<keyword evidence="2" id="KW-1185">Reference proteome</keyword>
<dbReference type="EMBL" id="JAPFFJ010000005">
    <property type="protein sequence ID" value="KAJ6427105.1"/>
    <property type="molecule type" value="Genomic_DNA"/>
</dbReference>